<protein>
    <submittedName>
        <fullName evidence="1">Uncharacterized protein</fullName>
    </submittedName>
</protein>
<accession>A0AAV3S9W4</accession>
<sequence>MSHYTSIHTTTRQKQRLDEAKTDLFGTEDVSYRIVINRLLDDADATETDVNEVDGDMTLCGTRIPDGDGE</sequence>
<dbReference type="RefSeq" id="WP_211313735.1">
    <property type="nucleotide sequence ID" value="NZ_BAAABL010000062.1"/>
</dbReference>
<dbReference type="Proteomes" id="UP001500837">
    <property type="component" value="Unassembled WGS sequence"/>
</dbReference>
<evidence type="ECO:0000313" key="2">
    <source>
        <dbReference type="Proteomes" id="UP001500837"/>
    </source>
</evidence>
<reference evidence="1 2" key="1">
    <citation type="journal article" date="2019" name="Int. J. Syst. Evol. Microbiol.">
        <title>The Global Catalogue of Microorganisms (GCM) 10K type strain sequencing project: providing services to taxonomists for standard genome sequencing and annotation.</title>
        <authorList>
            <consortium name="The Broad Institute Genomics Platform"/>
            <consortium name="The Broad Institute Genome Sequencing Center for Infectious Disease"/>
            <person name="Wu L."/>
            <person name="Ma J."/>
        </authorList>
    </citation>
    <scope>NUCLEOTIDE SEQUENCE [LARGE SCALE GENOMIC DNA]</scope>
    <source>
        <strain evidence="1 2">JCM 16330</strain>
    </source>
</reference>
<name>A0AAV3S9W4_9EURY</name>
<organism evidence="1 2">
    <name type="scientific">Halarchaeum salinum</name>
    <dbReference type="NCBI Taxonomy" id="489912"/>
    <lineage>
        <taxon>Archaea</taxon>
        <taxon>Methanobacteriati</taxon>
        <taxon>Methanobacteriota</taxon>
        <taxon>Stenosarchaea group</taxon>
        <taxon>Halobacteria</taxon>
        <taxon>Halobacteriales</taxon>
        <taxon>Halobacteriaceae</taxon>
    </lineage>
</organism>
<keyword evidence="2" id="KW-1185">Reference proteome</keyword>
<proteinExistence type="predicted"/>
<dbReference type="AlphaFoldDB" id="A0AAV3S9W4"/>
<comment type="caution">
    <text evidence="1">The sequence shown here is derived from an EMBL/GenBank/DDBJ whole genome shotgun (WGS) entry which is preliminary data.</text>
</comment>
<dbReference type="EMBL" id="BAAABL010000062">
    <property type="protein sequence ID" value="GAA0307005.1"/>
    <property type="molecule type" value="Genomic_DNA"/>
</dbReference>
<gene>
    <name evidence="1" type="ORF">GCM10009066_20950</name>
</gene>
<evidence type="ECO:0000313" key="1">
    <source>
        <dbReference type="EMBL" id="GAA0307005.1"/>
    </source>
</evidence>